<dbReference type="STRING" id="870435.A0A0C3N4L3"/>
<dbReference type="SUPFAM" id="SSF101790">
    <property type="entry name" value="Aminomethyltransferase beta-barrel domain"/>
    <property type="match status" value="1"/>
</dbReference>
<keyword evidence="2" id="KW-1185">Reference proteome</keyword>
<organism evidence="1 2">
    <name type="scientific">Pisolithus tinctorius Marx 270</name>
    <dbReference type="NCBI Taxonomy" id="870435"/>
    <lineage>
        <taxon>Eukaryota</taxon>
        <taxon>Fungi</taxon>
        <taxon>Dikarya</taxon>
        <taxon>Basidiomycota</taxon>
        <taxon>Agaricomycotina</taxon>
        <taxon>Agaricomycetes</taxon>
        <taxon>Agaricomycetidae</taxon>
        <taxon>Boletales</taxon>
        <taxon>Sclerodermatineae</taxon>
        <taxon>Pisolithaceae</taxon>
        <taxon>Pisolithus</taxon>
    </lineage>
</organism>
<dbReference type="HOGENOM" id="CLU_2590694_0_0_1"/>
<dbReference type="InParanoid" id="A0A0C3N4L3"/>
<gene>
    <name evidence="1" type="ORF">M404DRAFT_292551</name>
</gene>
<reference evidence="1 2" key="1">
    <citation type="submission" date="2014-04" db="EMBL/GenBank/DDBJ databases">
        <authorList>
            <consortium name="DOE Joint Genome Institute"/>
            <person name="Kuo A."/>
            <person name="Kohler A."/>
            <person name="Costa M.D."/>
            <person name="Nagy L.G."/>
            <person name="Floudas D."/>
            <person name="Copeland A."/>
            <person name="Barry K.W."/>
            <person name="Cichocki N."/>
            <person name="Veneault-Fourrey C."/>
            <person name="LaButti K."/>
            <person name="Lindquist E.A."/>
            <person name="Lipzen A."/>
            <person name="Lundell T."/>
            <person name="Morin E."/>
            <person name="Murat C."/>
            <person name="Sun H."/>
            <person name="Tunlid A."/>
            <person name="Henrissat B."/>
            <person name="Grigoriev I.V."/>
            <person name="Hibbett D.S."/>
            <person name="Martin F."/>
            <person name="Nordberg H.P."/>
            <person name="Cantor M.N."/>
            <person name="Hua S.X."/>
        </authorList>
    </citation>
    <scope>NUCLEOTIDE SEQUENCE [LARGE SCALE GENOMIC DNA]</scope>
    <source>
        <strain evidence="1 2">Marx 270</strain>
    </source>
</reference>
<dbReference type="InterPro" id="IPR029043">
    <property type="entry name" value="GcvT/YgfZ_C"/>
</dbReference>
<evidence type="ECO:0000313" key="2">
    <source>
        <dbReference type="Proteomes" id="UP000054217"/>
    </source>
</evidence>
<name>A0A0C3N4L3_PISTI</name>
<sequence length="80" mass="9345">MSYVLSGWHKKGTEVEVDVRNKLRVAVVTPMPFITPNYWRGRQLMRKSEHFSCPRQAVTSFYLIACFHRSCNITDVIPPF</sequence>
<accession>A0A0C3N4L3</accession>
<dbReference type="Proteomes" id="UP000054217">
    <property type="component" value="Unassembled WGS sequence"/>
</dbReference>
<dbReference type="EMBL" id="KN832055">
    <property type="protein sequence ID" value="KIN96019.1"/>
    <property type="molecule type" value="Genomic_DNA"/>
</dbReference>
<reference evidence="2" key="2">
    <citation type="submission" date="2015-01" db="EMBL/GenBank/DDBJ databases">
        <title>Evolutionary Origins and Diversification of the Mycorrhizal Mutualists.</title>
        <authorList>
            <consortium name="DOE Joint Genome Institute"/>
            <consortium name="Mycorrhizal Genomics Consortium"/>
            <person name="Kohler A."/>
            <person name="Kuo A."/>
            <person name="Nagy L.G."/>
            <person name="Floudas D."/>
            <person name="Copeland A."/>
            <person name="Barry K.W."/>
            <person name="Cichocki N."/>
            <person name="Veneault-Fourrey C."/>
            <person name="LaButti K."/>
            <person name="Lindquist E.A."/>
            <person name="Lipzen A."/>
            <person name="Lundell T."/>
            <person name="Morin E."/>
            <person name="Murat C."/>
            <person name="Riley R."/>
            <person name="Ohm R."/>
            <person name="Sun H."/>
            <person name="Tunlid A."/>
            <person name="Henrissat B."/>
            <person name="Grigoriev I.V."/>
            <person name="Hibbett D.S."/>
            <person name="Martin F."/>
        </authorList>
    </citation>
    <scope>NUCLEOTIDE SEQUENCE [LARGE SCALE GENOMIC DNA]</scope>
    <source>
        <strain evidence="2">Marx 270</strain>
    </source>
</reference>
<proteinExistence type="predicted"/>
<dbReference type="AlphaFoldDB" id="A0A0C3N4L3"/>
<protein>
    <submittedName>
        <fullName evidence="1">Uncharacterized protein</fullName>
    </submittedName>
</protein>
<dbReference type="OrthoDB" id="10263536at2759"/>
<evidence type="ECO:0000313" key="1">
    <source>
        <dbReference type="EMBL" id="KIN96019.1"/>
    </source>
</evidence>
<dbReference type="Gene3D" id="2.40.30.110">
    <property type="entry name" value="Aminomethyltransferase beta-barrel domains"/>
    <property type="match status" value="1"/>
</dbReference>